<dbReference type="PANTHER" id="PTHR33164:SF43">
    <property type="entry name" value="HTH-TYPE TRANSCRIPTIONAL REPRESSOR YETL"/>
    <property type="match status" value="1"/>
</dbReference>
<dbReference type="SMART" id="SM00347">
    <property type="entry name" value="HTH_MARR"/>
    <property type="match status" value="1"/>
</dbReference>
<feature type="domain" description="HTH marR-type" evidence="1">
    <location>
        <begin position="1"/>
        <end position="133"/>
    </location>
</feature>
<accession>A0ABX0SIM1</accession>
<keyword evidence="3" id="KW-1185">Reference proteome</keyword>
<keyword evidence="2" id="KW-0238">DNA-binding</keyword>
<dbReference type="PRINTS" id="PR00598">
    <property type="entry name" value="HTHMARR"/>
</dbReference>
<dbReference type="RefSeq" id="WP_167165637.1">
    <property type="nucleotide sequence ID" value="NZ_BAAAOO010000015.1"/>
</dbReference>
<dbReference type="Gene3D" id="1.10.10.10">
    <property type="entry name" value="Winged helix-like DNA-binding domain superfamily/Winged helix DNA-binding domain"/>
    <property type="match status" value="1"/>
</dbReference>
<dbReference type="PROSITE" id="PS50995">
    <property type="entry name" value="HTH_MARR_2"/>
    <property type="match status" value="1"/>
</dbReference>
<evidence type="ECO:0000259" key="1">
    <source>
        <dbReference type="PROSITE" id="PS50995"/>
    </source>
</evidence>
<comment type="caution">
    <text evidence="2">The sequence shown here is derived from an EMBL/GenBank/DDBJ whole genome shotgun (WGS) entry which is preliminary data.</text>
</comment>
<name>A0ABX0SIM1_9ACTN</name>
<gene>
    <name evidence="2" type="ORF">FB473_001232</name>
</gene>
<evidence type="ECO:0000313" key="2">
    <source>
        <dbReference type="EMBL" id="NIH56587.1"/>
    </source>
</evidence>
<evidence type="ECO:0000313" key="3">
    <source>
        <dbReference type="Proteomes" id="UP000749311"/>
    </source>
</evidence>
<proteinExistence type="predicted"/>
<dbReference type="Pfam" id="PF12802">
    <property type="entry name" value="MarR_2"/>
    <property type="match status" value="1"/>
</dbReference>
<dbReference type="InterPro" id="IPR036388">
    <property type="entry name" value="WH-like_DNA-bd_sf"/>
</dbReference>
<dbReference type="SUPFAM" id="SSF46785">
    <property type="entry name" value="Winged helix' DNA-binding domain"/>
    <property type="match status" value="1"/>
</dbReference>
<dbReference type="EMBL" id="JAAMOZ010000001">
    <property type="protein sequence ID" value="NIH56587.1"/>
    <property type="molecule type" value="Genomic_DNA"/>
</dbReference>
<reference evidence="2 3" key="1">
    <citation type="submission" date="2020-02" db="EMBL/GenBank/DDBJ databases">
        <title>Sequencing the genomes of 1000 actinobacteria strains.</title>
        <authorList>
            <person name="Klenk H.-P."/>
        </authorList>
    </citation>
    <scope>NUCLEOTIDE SEQUENCE [LARGE SCALE GENOMIC DNA]</scope>
    <source>
        <strain evidence="2 3">DSM 19609</strain>
    </source>
</reference>
<dbReference type="Proteomes" id="UP000749311">
    <property type="component" value="Unassembled WGS sequence"/>
</dbReference>
<dbReference type="InterPro" id="IPR036390">
    <property type="entry name" value="WH_DNA-bd_sf"/>
</dbReference>
<organism evidence="2 3">
    <name type="scientific">Brooklawnia cerclae</name>
    <dbReference type="NCBI Taxonomy" id="349934"/>
    <lineage>
        <taxon>Bacteria</taxon>
        <taxon>Bacillati</taxon>
        <taxon>Actinomycetota</taxon>
        <taxon>Actinomycetes</taxon>
        <taxon>Propionibacteriales</taxon>
        <taxon>Propionibacteriaceae</taxon>
        <taxon>Brooklawnia</taxon>
    </lineage>
</organism>
<dbReference type="GO" id="GO:0003677">
    <property type="term" value="F:DNA binding"/>
    <property type="evidence" value="ECO:0007669"/>
    <property type="project" value="UniProtKB-KW"/>
</dbReference>
<dbReference type="PANTHER" id="PTHR33164">
    <property type="entry name" value="TRANSCRIPTIONAL REGULATOR, MARR FAMILY"/>
    <property type="match status" value="1"/>
</dbReference>
<protein>
    <submittedName>
        <fullName evidence="2">DNA-binding MarR family transcriptional regulator</fullName>
    </submittedName>
</protein>
<sequence length="142" mass="15972">MDLFDIKTLNTAIEALLNRRLASVSLTYTQGTVLELLVRSGEREIVQKDLEERLGLSHPTVNGVLNRLSSKGLVVFETSEKDRRRKRVHLTEQGRGLAAYVSIVVDKMCNELFEGFSADEVEELAALVRRTIESVRRAGSDR</sequence>
<dbReference type="InterPro" id="IPR039422">
    <property type="entry name" value="MarR/SlyA-like"/>
</dbReference>
<dbReference type="InterPro" id="IPR000835">
    <property type="entry name" value="HTH_MarR-typ"/>
</dbReference>